<dbReference type="Gene3D" id="1.10.260.40">
    <property type="entry name" value="lambda repressor-like DNA-binding domains"/>
    <property type="match status" value="1"/>
</dbReference>
<proteinExistence type="predicted"/>
<organism evidence="2 3">
    <name type="scientific">Flavobacterium aciduliphilum</name>
    <dbReference type="NCBI Taxonomy" id="1101402"/>
    <lineage>
        <taxon>Bacteria</taxon>
        <taxon>Pseudomonadati</taxon>
        <taxon>Bacteroidota</taxon>
        <taxon>Flavobacteriia</taxon>
        <taxon>Flavobacteriales</taxon>
        <taxon>Flavobacteriaceae</taxon>
        <taxon>Flavobacterium</taxon>
    </lineage>
</organism>
<dbReference type="AlphaFoldDB" id="A0A328YN61"/>
<dbReference type="InterPro" id="IPR010982">
    <property type="entry name" value="Lambda_DNA-bd_dom_sf"/>
</dbReference>
<reference evidence="2 3" key="1">
    <citation type="submission" date="2018-06" db="EMBL/GenBank/DDBJ databases">
        <title>Genomic Encyclopedia of Archaeal and Bacterial Type Strains, Phase II (KMG-II): from individual species to whole genera.</title>
        <authorList>
            <person name="Goeker M."/>
        </authorList>
    </citation>
    <scope>NUCLEOTIDE SEQUENCE [LARGE SCALE GENOMIC DNA]</scope>
    <source>
        <strain evidence="2 3">DSM 25663</strain>
    </source>
</reference>
<dbReference type="PROSITE" id="PS50943">
    <property type="entry name" value="HTH_CROC1"/>
    <property type="match status" value="1"/>
</dbReference>
<name>A0A328YN61_9FLAO</name>
<keyword evidence="3" id="KW-1185">Reference proteome</keyword>
<comment type="caution">
    <text evidence="2">The sequence shown here is derived from an EMBL/GenBank/DDBJ whole genome shotgun (WGS) entry which is preliminary data.</text>
</comment>
<sequence length="102" mass="12549">MYLLRNIIFEAKKLNQKYEFYLIMEDSRQYDLIISKIATKLKKLRIEKGYTSYENFAHQHDLSRIQYWRMEKGTNFTIKNLLKILEIHQISLEDFFSEKFED</sequence>
<evidence type="ECO:0000313" key="2">
    <source>
        <dbReference type="EMBL" id="RAR71516.1"/>
    </source>
</evidence>
<dbReference type="CDD" id="cd00093">
    <property type="entry name" value="HTH_XRE"/>
    <property type="match status" value="1"/>
</dbReference>
<dbReference type="GO" id="GO:0003677">
    <property type="term" value="F:DNA binding"/>
    <property type="evidence" value="ECO:0007669"/>
    <property type="project" value="InterPro"/>
</dbReference>
<evidence type="ECO:0000313" key="3">
    <source>
        <dbReference type="Proteomes" id="UP000248840"/>
    </source>
</evidence>
<dbReference type="RefSeq" id="WP_112113364.1">
    <property type="nucleotide sequence ID" value="NZ_QLSZ01000007.1"/>
</dbReference>
<protein>
    <recommendedName>
        <fullName evidence="1">HTH cro/C1-type domain-containing protein</fullName>
    </recommendedName>
</protein>
<dbReference type="Proteomes" id="UP000248840">
    <property type="component" value="Unassembled WGS sequence"/>
</dbReference>
<feature type="domain" description="HTH cro/C1-type" evidence="1">
    <location>
        <begin position="41"/>
        <end position="95"/>
    </location>
</feature>
<dbReference type="InterPro" id="IPR001387">
    <property type="entry name" value="Cro/C1-type_HTH"/>
</dbReference>
<gene>
    <name evidence="2" type="ORF">CLV55_10772</name>
</gene>
<evidence type="ECO:0000259" key="1">
    <source>
        <dbReference type="PROSITE" id="PS50943"/>
    </source>
</evidence>
<accession>A0A328YN61</accession>
<dbReference type="OrthoDB" id="674942at2"/>
<dbReference type="SUPFAM" id="SSF47413">
    <property type="entry name" value="lambda repressor-like DNA-binding domains"/>
    <property type="match status" value="1"/>
</dbReference>
<dbReference type="EMBL" id="QLSZ01000007">
    <property type="protein sequence ID" value="RAR71516.1"/>
    <property type="molecule type" value="Genomic_DNA"/>
</dbReference>